<dbReference type="EMBL" id="CP042906">
    <property type="protein sequence ID" value="QEX19468.1"/>
    <property type="molecule type" value="Genomic_DNA"/>
</dbReference>
<name>A0A5J6MPG8_9PROT</name>
<evidence type="ECO:0000313" key="3">
    <source>
        <dbReference type="EMBL" id="QEX19468.1"/>
    </source>
</evidence>
<dbReference type="Gene3D" id="3.40.50.300">
    <property type="entry name" value="P-loop containing nucleotide triphosphate hydrolases"/>
    <property type="match status" value="2"/>
</dbReference>
<feature type="compositionally biased region" description="Pro residues" evidence="1">
    <location>
        <begin position="458"/>
        <end position="467"/>
    </location>
</feature>
<keyword evidence="3" id="KW-0547">Nucleotide-binding</keyword>
<dbReference type="RefSeq" id="WP_151179528.1">
    <property type="nucleotide sequence ID" value="NZ_CP042906.1"/>
</dbReference>
<dbReference type="PANTHER" id="PTHR30121:SF6">
    <property type="entry name" value="SLR6007 PROTEIN"/>
    <property type="match status" value="1"/>
</dbReference>
<dbReference type="InterPro" id="IPR051162">
    <property type="entry name" value="T4SS_component"/>
</dbReference>
<dbReference type="Proteomes" id="UP000326202">
    <property type="component" value="Chromosome"/>
</dbReference>
<gene>
    <name evidence="3" type="ORF">FRZ44_47820</name>
</gene>
<sequence length="518" mass="55228">MPDSPGILVAKGEAPRELLPRYANRHGLITGATGTGKTVTLQVIAEGLAARGVPVFMADVKGDLAGLSQAGAMNPKLQERLAKLGIADHAFRAFPVIFWDLFGEQGHPVRATVSDLGPLLLGRLLDLNEVQTGVLNLVFKVADDQGLLLLDLKDLQAMLTFVAGNAKELTTAYGNVSAATVGTIQRGLLQLESQAGDKFFGEPALELADLMLTDPSGSGAINILAADKLMQTPRLYATFLLWLLSELFENLPEVGDPEIPKLVFFFDEAHLLFSDAPKALLEKIEQVVRLVRSKGVGVFFVTQNPLDVPDTVLGQLGNRVQHALRAFTPRDQKAVKAAAQTFRQNPKLDTATVIMELGVGEALISFLEAGGIPAMVDRAFVLPPASRLGAITPEERQAIIAASPVKGHYEQAVDRASAFEALRDRNVSAAAPSGSWRRPGDVKTQTPSSGPWGQAPTSTPPPAPPPQRQEKSTVEKIILGDGRRQGLAEAMAKSAARQIGSSLGRQILRGVLGSILKG</sequence>
<evidence type="ECO:0000313" key="4">
    <source>
        <dbReference type="Proteomes" id="UP000326202"/>
    </source>
</evidence>
<dbReference type="PANTHER" id="PTHR30121">
    <property type="entry name" value="UNCHARACTERIZED PROTEIN YJGR-RELATED"/>
    <property type="match status" value="1"/>
</dbReference>
<dbReference type="InterPro" id="IPR027417">
    <property type="entry name" value="P-loop_NTPase"/>
</dbReference>
<keyword evidence="4" id="KW-1185">Reference proteome</keyword>
<dbReference type="KEGG" id="htq:FRZ44_47820"/>
<accession>A0A5J6MPG8</accession>
<dbReference type="GO" id="GO:0005524">
    <property type="term" value="F:ATP binding"/>
    <property type="evidence" value="ECO:0007669"/>
    <property type="project" value="UniProtKB-KW"/>
</dbReference>
<organism evidence="3 4">
    <name type="scientific">Hypericibacter terrae</name>
    <dbReference type="NCBI Taxonomy" id="2602015"/>
    <lineage>
        <taxon>Bacteria</taxon>
        <taxon>Pseudomonadati</taxon>
        <taxon>Pseudomonadota</taxon>
        <taxon>Alphaproteobacteria</taxon>
        <taxon>Rhodospirillales</taxon>
        <taxon>Dongiaceae</taxon>
        <taxon>Hypericibacter</taxon>
    </lineage>
</organism>
<dbReference type="InterPro" id="IPR033186">
    <property type="entry name" value="HerA_C"/>
</dbReference>
<keyword evidence="3" id="KW-0067">ATP-binding</keyword>
<reference evidence="3 4" key="1">
    <citation type="submission" date="2019-08" db="EMBL/GenBank/DDBJ databases">
        <title>Hyperibacter terrae gen. nov., sp. nov. and Hyperibacter viscosus sp. nov., two new members in the family Rhodospirillaceae isolated from the rhizosphere of Hypericum perforatum.</title>
        <authorList>
            <person name="Noviana Z."/>
        </authorList>
    </citation>
    <scope>NUCLEOTIDE SEQUENCE [LARGE SCALE GENOMIC DNA]</scope>
    <source>
        <strain evidence="3 4">R5913</strain>
    </source>
</reference>
<evidence type="ECO:0000256" key="1">
    <source>
        <dbReference type="SAM" id="MobiDB-lite"/>
    </source>
</evidence>
<dbReference type="OrthoDB" id="9758751at2"/>
<protein>
    <submittedName>
        <fullName evidence="3">ATP-binding protein</fullName>
    </submittedName>
</protein>
<proteinExistence type="predicted"/>
<dbReference type="Pfam" id="PF05872">
    <property type="entry name" value="HerA_C"/>
    <property type="match status" value="1"/>
</dbReference>
<dbReference type="AlphaFoldDB" id="A0A5J6MPG8"/>
<feature type="domain" description="Helicase HerA-like C-terminal" evidence="2">
    <location>
        <begin position="12"/>
        <end position="515"/>
    </location>
</feature>
<dbReference type="SUPFAM" id="SSF52540">
    <property type="entry name" value="P-loop containing nucleoside triphosphate hydrolases"/>
    <property type="match status" value="1"/>
</dbReference>
<feature type="region of interest" description="Disordered" evidence="1">
    <location>
        <begin position="428"/>
        <end position="471"/>
    </location>
</feature>
<evidence type="ECO:0000259" key="2">
    <source>
        <dbReference type="Pfam" id="PF05872"/>
    </source>
</evidence>